<comment type="function">
    <text evidence="6">Quinone reductase that provides resistance to thiol-specific stress caused by electrophilic quinones.</text>
</comment>
<evidence type="ECO:0000259" key="7">
    <source>
        <dbReference type="Pfam" id="PF02525"/>
    </source>
</evidence>
<evidence type="ECO:0000313" key="8">
    <source>
        <dbReference type="EMBL" id="MBB2160623.1"/>
    </source>
</evidence>
<comment type="catalytic activity">
    <reaction evidence="6">
        <text>2 a quinone + NADH + H(+) = 2 a 1,4-benzosemiquinone + NAD(+)</text>
        <dbReference type="Rhea" id="RHEA:65952"/>
        <dbReference type="ChEBI" id="CHEBI:15378"/>
        <dbReference type="ChEBI" id="CHEBI:57540"/>
        <dbReference type="ChEBI" id="CHEBI:57945"/>
        <dbReference type="ChEBI" id="CHEBI:132124"/>
        <dbReference type="ChEBI" id="CHEBI:134225"/>
    </reaction>
</comment>
<dbReference type="Pfam" id="PF02525">
    <property type="entry name" value="Flavodoxin_2"/>
    <property type="match status" value="1"/>
</dbReference>
<feature type="domain" description="Flavodoxin-like fold" evidence="7">
    <location>
        <begin position="1"/>
        <end position="197"/>
    </location>
</feature>
<comment type="cofactor">
    <cofactor evidence="6">
        <name>FMN</name>
        <dbReference type="ChEBI" id="CHEBI:58210"/>
    </cofactor>
    <text evidence="6">Binds 1 FMN per subunit.</text>
</comment>
<comment type="subunit">
    <text evidence="6">Homodimer.</text>
</comment>
<evidence type="ECO:0000256" key="2">
    <source>
        <dbReference type="ARBA" id="ARBA00022643"/>
    </source>
</evidence>
<dbReference type="PANTHER" id="PTHR43741">
    <property type="entry name" value="FMN-DEPENDENT NADH-AZOREDUCTASE 1"/>
    <property type="match status" value="1"/>
</dbReference>
<dbReference type="PANTHER" id="PTHR43741:SF4">
    <property type="entry name" value="FMN-DEPENDENT NADH:QUINONE OXIDOREDUCTASE"/>
    <property type="match status" value="1"/>
</dbReference>
<dbReference type="GO" id="GO:0016655">
    <property type="term" value="F:oxidoreductase activity, acting on NAD(P)H, quinone or similar compound as acceptor"/>
    <property type="evidence" value="ECO:0007669"/>
    <property type="project" value="InterPro"/>
</dbReference>
<feature type="binding site" evidence="6">
    <location>
        <position position="9"/>
    </location>
    <ligand>
        <name>FMN</name>
        <dbReference type="ChEBI" id="CHEBI:58210"/>
    </ligand>
</feature>
<comment type="caution">
    <text evidence="8">The sequence shown here is derived from an EMBL/GenBank/DDBJ whole genome shotgun (WGS) entry which is preliminary data.</text>
</comment>
<dbReference type="EMBL" id="JABEQJ010000012">
    <property type="protein sequence ID" value="MBB2160623.1"/>
    <property type="molecule type" value="Genomic_DNA"/>
</dbReference>
<evidence type="ECO:0000256" key="3">
    <source>
        <dbReference type="ARBA" id="ARBA00023002"/>
    </source>
</evidence>
<dbReference type="AlphaFoldDB" id="A0A7W4ID23"/>
<dbReference type="GO" id="GO:0009055">
    <property type="term" value="F:electron transfer activity"/>
    <property type="evidence" value="ECO:0007669"/>
    <property type="project" value="UniProtKB-UniRule"/>
</dbReference>
<comment type="catalytic activity">
    <reaction evidence="5">
        <text>N,N-dimethyl-1,4-phenylenediamine + anthranilate + 2 NAD(+) = 2-(4-dimethylaminophenyl)diazenylbenzoate + 2 NADH + 2 H(+)</text>
        <dbReference type="Rhea" id="RHEA:55872"/>
        <dbReference type="ChEBI" id="CHEBI:15378"/>
        <dbReference type="ChEBI" id="CHEBI:15783"/>
        <dbReference type="ChEBI" id="CHEBI:16567"/>
        <dbReference type="ChEBI" id="CHEBI:57540"/>
        <dbReference type="ChEBI" id="CHEBI:57945"/>
        <dbReference type="ChEBI" id="CHEBI:71579"/>
        <dbReference type="EC" id="1.7.1.17"/>
    </reaction>
    <physiologicalReaction direction="right-to-left" evidence="5">
        <dbReference type="Rhea" id="RHEA:55874"/>
    </physiologicalReaction>
</comment>
<dbReference type="GO" id="GO:0010181">
    <property type="term" value="F:FMN binding"/>
    <property type="evidence" value="ECO:0007669"/>
    <property type="project" value="UniProtKB-UniRule"/>
</dbReference>
<feature type="binding site" evidence="6">
    <location>
        <begin position="93"/>
        <end position="96"/>
    </location>
    <ligand>
        <name>FMN</name>
        <dbReference type="ChEBI" id="CHEBI:58210"/>
    </ligand>
</feature>
<dbReference type="Proteomes" id="UP000589085">
    <property type="component" value="Unassembled WGS sequence"/>
</dbReference>
<keyword evidence="2 6" id="KW-0288">FMN</keyword>
<reference evidence="8 9" key="1">
    <citation type="submission" date="2020-04" db="EMBL/GenBank/DDBJ databases">
        <title>Description of novel Gluconacetobacter.</title>
        <authorList>
            <person name="Sombolestani A."/>
        </authorList>
    </citation>
    <scope>NUCLEOTIDE SEQUENCE [LARGE SCALE GENOMIC DNA]</scope>
    <source>
        <strain evidence="8 9">LMG 19747</strain>
    </source>
</reference>
<sequence length="199" mass="21266">MKLLHIDSSILGENSVSRILSAAIVAHLKVRGDVEVIYHDLAARPIGNLTGRYLAGQNADVQHDQALQEDLHLGGRVLTEFLAAETIVIGVPMYNLTIPSQLKAWIDHIMVAGKTFHYTHNGPVGLAGDKRVILALARGGHYSPGSPAAGMEHQESYLRAVLGFIGIMEITTVLAEGVALGAHAREKAIASAREVIATL</sequence>
<dbReference type="Gene3D" id="3.40.50.360">
    <property type="match status" value="1"/>
</dbReference>
<accession>A0A7W4ID23</accession>
<evidence type="ECO:0000313" key="9">
    <source>
        <dbReference type="Proteomes" id="UP000589085"/>
    </source>
</evidence>
<comment type="function">
    <text evidence="6">Also exhibits azoreductase activity. Catalyzes the reductive cleavage of the azo bond in aromatic azo compounds to the corresponding amines.</text>
</comment>
<organism evidence="8 9">
    <name type="scientific">Gluconacetobacter sacchari</name>
    <dbReference type="NCBI Taxonomy" id="92759"/>
    <lineage>
        <taxon>Bacteria</taxon>
        <taxon>Pseudomonadati</taxon>
        <taxon>Pseudomonadota</taxon>
        <taxon>Alphaproteobacteria</taxon>
        <taxon>Acetobacterales</taxon>
        <taxon>Acetobacteraceae</taxon>
        <taxon>Gluconacetobacter</taxon>
    </lineage>
</organism>
<dbReference type="GO" id="GO:0016652">
    <property type="term" value="F:oxidoreductase activity, acting on NAD(P)H as acceptor"/>
    <property type="evidence" value="ECO:0007669"/>
    <property type="project" value="UniProtKB-UniRule"/>
</dbReference>
<gene>
    <name evidence="6" type="primary">azoR</name>
    <name evidence="8" type="ORF">HLH48_10610</name>
</gene>
<dbReference type="InterPro" id="IPR029039">
    <property type="entry name" value="Flavoprotein-like_sf"/>
</dbReference>
<dbReference type="EC" id="1.7.1.17" evidence="6"/>
<evidence type="ECO:0000256" key="4">
    <source>
        <dbReference type="ARBA" id="ARBA00023027"/>
    </source>
</evidence>
<keyword evidence="3 6" id="KW-0560">Oxidoreductase</keyword>
<evidence type="ECO:0000256" key="6">
    <source>
        <dbReference type="HAMAP-Rule" id="MF_01216"/>
    </source>
</evidence>
<dbReference type="HAMAP" id="MF_01216">
    <property type="entry name" value="Azoreductase_type1"/>
    <property type="match status" value="1"/>
</dbReference>
<name>A0A7W4ID23_9PROT</name>
<dbReference type="InterPro" id="IPR003680">
    <property type="entry name" value="Flavodoxin_fold"/>
</dbReference>
<proteinExistence type="inferred from homology"/>
<dbReference type="RefSeq" id="WP_182997483.1">
    <property type="nucleotide sequence ID" value="NZ_JABEQJ010000012.1"/>
</dbReference>
<keyword evidence="4 6" id="KW-0520">NAD</keyword>
<protein>
    <recommendedName>
        <fullName evidence="6">FMN dependent NADH:quinone oxidoreductase</fullName>
        <ecNumber evidence="6">1.6.5.-</ecNumber>
    </recommendedName>
    <alternativeName>
        <fullName evidence="6">Azo-dye reductase</fullName>
    </alternativeName>
    <alternativeName>
        <fullName evidence="6">FMN-dependent NADH-azo compound oxidoreductase</fullName>
    </alternativeName>
    <alternativeName>
        <fullName evidence="6">FMN-dependent NADH-azoreductase</fullName>
        <ecNumber evidence="6">1.7.1.17</ecNumber>
    </alternativeName>
</protein>
<dbReference type="EC" id="1.6.5.-" evidence="6"/>
<dbReference type="InterPro" id="IPR050104">
    <property type="entry name" value="FMN-dep_NADH:Q_OxRdtase_AzoR1"/>
</dbReference>
<evidence type="ECO:0000256" key="1">
    <source>
        <dbReference type="ARBA" id="ARBA00022630"/>
    </source>
</evidence>
<comment type="similarity">
    <text evidence="6">Belongs to the azoreductase type 1 family.</text>
</comment>
<dbReference type="InterPro" id="IPR023048">
    <property type="entry name" value="NADH:quinone_OxRdtase_FMN_depd"/>
</dbReference>
<feature type="binding site" evidence="6">
    <location>
        <begin position="15"/>
        <end position="17"/>
    </location>
    <ligand>
        <name>FMN</name>
        <dbReference type="ChEBI" id="CHEBI:58210"/>
    </ligand>
</feature>
<evidence type="ECO:0000256" key="5">
    <source>
        <dbReference type="ARBA" id="ARBA00048542"/>
    </source>
</evidence>
<comment type="caution">
    <text evidence="6">Lacks conserved residue(s) required for the propagation of feature annotation.</text>
</comment>
<dbReference type="SUPFAM" id="SSF52218">
    <property type="entry name" value="Flavoproteins"/>
    <property type="match status" value="1"/>
</dbReference>
<keyword evidence="1 6" id="KW-0285">Flavoprotein</keyword>